<keyword evidence="3" id="KW-1003">Cell membrane</keyword>
<keyword evidence="5 7" id="KW-1133">Transmembrane helix</keyword>
<dbReference type="PANTHER" id="PTHR36835">
    <property type="entry name" value="CYTOCHROME BO(3) UBIQUINOL OXIDASE SUBUNIT 4"/>
    <property type="match status" value="1"/>
</dbReference>
<evidence type="ECO:0000256" key="6">
    <source>
        <dbReference type="ARBA" id="ARBA00023136"/>
    </source>
</evidence>
<dbReference type="AlphaFoldDB" id="A0A419SEV0"/>
<evidence type="ECO:0000256" key="7">
    <source>
        <dbReference type="SAM" id="Phobius"/>
    </source>
</evidence>
<protein>
    <recommendedName>
        <fullName evidence="10">Cytochrome C oxidase subunit IV</fullName>
    </recommendedName>
</protein>
<organism evidence="8 9">
    <name type="scientific">Ammoniphilus oxalaticus</name>
    <dbReference type="NCBI Taxonomy" id="66863"/>
    <lineage>
        <taxon>Bacteria</taxon>
        <taxon>Bacillati</taxon>
        <taxon>Bacillota</taxon>
        <taxon>Bacilli</taxon>
        <taxon>Bacillales</taxon>
        <taxon>Paenibacillaceae</taxon>
        <taxon>Aneurinibacillus group</taxon>
        <taxon>Ammoniphilus</taxon>
    </lineage>
</organism>
<evidence type="ECO:0000256" key="1">
    <source>
        <dbReference type="ARBA" id="ARBA00004651"/>
    </source>
</evidence>
<reference evidence="8 9" key="1">
    <citation type="submission" date="2016-08" db="EMBL/GenBank/DDBJ databases">
        <title>Novel Firmicute Genomes.</title>
        <authorList>
            <person name="Poppleton D.I."/>
            <person name="Gribaldo S."/>
        </authorList>
    </citation>
    <scope>NUCLEOTIDE SEQUENCE [LARGE SCALE GENOMIC DNA]</scope>
    <source>
        <strain evidence="8 9">RAOx-1</strain>
    </source>
</reference>
<evidence type="ECO:0000256" key="4">
    <source>
        <dbReference type="ARBA" id="ARBA00022692"/>
    </source>
</evidence>
<evidence type="ECO:0000313" key="8">
    <source>
        <dbReference type="EMBL" id="RKD21787.1"/>
    </source>
</evidence>
<comment type="caution">
    <text evidence="8">The sequence shown here is derived from an EMBL/GenBank/DDBJ whole genome shotgun (WGS) entry which is preliminary data.</text>
</comment>
<evidence type="ECO:0000313" key="9">
    <source>
        <dbReference type="Proteomes" id="UP000284219"/>
    </source>
</evidence>
<feature type="transmembrane region" description="Helical" evidence="7">
    <location>
        <begin position="78"/>
        <end position="99"/>
    </location>
</feature>
<feature type="transmembrane region" description="Helical" evidence="7">
    <location>
        <begin position="21"/>
        <end position="40"/>
    </location>
</feature>
<evidence type="ECO:0008006" key="10">
    <source>
        <dbReference type="Google" id="ProtNLM"/>
    </source>
</evidence>
<dbReference type="OrthoDB" id="2989516at2"/>
<gene>
    <name evidence="8" type="ORF">BEP19_14290</name>
</gene>
<dbReference type="PANTHER" id="PTHR36835:SF1">
    <property type="entry name" value="CYTOCHROME BO(3) UBIQUINOL OXIDASE SUBUNIT 4"/>
    <property type="match status" value="1"/>
</dbReference>
<accession>A0A419SEV0</accession>
<name>A0A419SEV0_9BACL</name>
<keyword evidence="4 7" id="KW-0812">Transmembrane</keyword>
<dbReference type="Proteomes" id="UP000284219">
    <property type="component" value="Unassembled WGS sequence"/>
</dbReference>
<dbReference type="GO" id="GO:0015078">
    <property type="term" value="F:proton transmembrane transporter activity"/>
    <property type="evidence" value="ECO:0007669"/>
    <property type="project" value="TreeGrafter"/>
</dbReference>
<keyword evidence="6 7" id="KW-0472">Membrane</keyword>
<comment type="similarity">
    <text evidence="2">Belongs to the cytochrome c oxidase bacterial subunit 4 family.</text>
</comment>
<dbReference type="GO" id="GO:0009486">
    <property type="term" value="F:cytochrome bo3 ubiquinol oxidase activity"/>
    <property type="evidence" value="ECO:0007669"/>
    <property type="project" value="TreeGrafter"/>
</dbReference>
<sequence>MTEQVNAETHQHRPEGPKRHLVTFIISIVLTAFAFGAVLIGGNATWVVPFIIGIAVVQVLFQLYIWMHMEQKGHGFPAVAIFMGTVFVVAFIVTFVYWLGGW</sequence>
<evidence type="ECO:0000256" key="3">
    <source>
        <dbReference type="ARBA" id="ARBA00022475"/>
    </source>
</evidence>
<dbReference type="GO" id="GO:0019646">
    <property type="term" value="P:aerobic electron transport chain"/>
    <property type="evidence" value="ECO:0007669"/>
    <property type="project" value="TreeGrafter"/>
</dbReference>
<dbReference type="GO" id="GO:0015990">
    <property type="term" value="P:electron transport coupled proton transport"/>
    <property type="evidence" value="ECO:0007669"/>
    <property type="project" value="TreeGrafter"/>
</dbReference>
<evidence type="ECO:0000256" key="5">
    <source>
        <dbReference type="ARBA" id="ARBA00022989"/>
    </source>
</evidence>
<dbReference type="InterPro" id="IPR005171">
    <property type="entry name" value="Cyt_c_oxidase_su4_prok"/>
</dbReference>
<keyword evidence="9" id="KW-1185">Reference proteome</keyword>
<comment type="subcellular location">
    <subcellularLocation>
        <location evidence="1">Cell membrane</location>
        <topology evidence="1">Multi-pass membrane protein</topology>
    </subcellularLocation>
</comment>
<dbReference type="Pfam" id="PF03626">
    <property type="entry name" value="COX4_pro"/>
    <property type="match status" value="1"/>
</dbReference>
<dbReference type="RefSeq" id="WP_120190904.1">
    <property type="nucleotide sequence ID" value="NZ_MCHY01000011.1"/>
</dbReference>
<dbReference type="EMBL" id="MCHY01000011">
    <property type="protein sequence ID" value="RKD21787.1"/>
    <property type="molecule type" value="Genomic_DNA"/>
</dbReference>
<evidence type="ECO:0000256" key="2">
    <source>
        <dbReference type="ARBA" id="ARBA00008079"/>
    </source>
</evidence>
<proteinExistence type="inferred from homology"/>
<feature type="transmembrane region" description="Helical" evidence="7">
    <location>
        <begin position="46"/>
        <end position="66"/>
    </location>
</feature>
<dbReference type="InterPro" id="IPR050968">
    <property type="entry name" value="Cytochrome_c_oxidase_bac_sub4"/>
</dbReference>
<dbReference type="GO" id="GO:0009319">
    <property type="term" value="C:cytochrome o ubiquinol oxidase complex"/>
    <property type="evidence" value="ECO:0007669"/>
    <property type="project" value="TreeGrafter"/>
</dbReference>
<dbReference type="GO" id="GO:0005886">
    <property type="term" value="C:plasma membrane"/>
    <property type="evidence" value="ECO:0007669"/>
    <property type="project" value="UniProtKB-SubCell"/>
</dbReference>